<evidence type="ECO:0000313" key="1">
    <source>
        <dbReference type="EMBL" id="AUI69841.1"/>
    </source>
</evidence>
<accession>A0A2N9YH07</accession>
<keyword evidence="2" id="KW-1185">Reference proteome</keyword>
<proteinExistence type="predicted"/>
<dbReference type="AlphaFoldDB" id="A0A2N9YH07"/>
<gene>
    <name evidence="1" type="ORF">BLE401_14840</name>
</gene>
<name>A0A2N9YH07_9GAMM</name>
<dbReference type="KEGG" id="blep:AL038_09450"/>
<sequence length="110" mass="12678">MKELIDVSDELFNLAQRICQCNENRELTRSEVVVMALESLVEKAICNIAVAEERMAIKNGMSREEKIECLLNSLLGIKEDLNGNERPFQQAIKTLNNYGKFIEWNEQKTE</sequence>
<reference evidence="2" key="1">
    <citation type="submission" date="2016-12" db="EMBL/GenBank/DDBJ databases">
        <title>Complete Genome Sequence of Beggiatoa leptomitiformis D-401.</title>
        <authorList>
            <person name="Fomenkov A."/>
            <person name="Vincze T."/>
            <person name="Grabovich M."/>
            <person name="Anton B.P."/>
            <person name="Dubinina G."/>
            <person name="Orlova M."/>
            <person name="Belousova E."/>
            <person name="Roberts R.J."/>
        </authorList>
    </citation>
    <scope>NUCLEOTIDE SEQUENCE [LARGE SCALE GENOMIC DNA]</scope>
    <source>
        <strain evidence="2">D-401</strain>
    </source>
</reference>
<dbReference type="STRING" id="288004.AL038_09450"/>
<evidence type="ECO:0000313" key="2">
    <source>
        <dbReference type="Proteomes" id="UP000234271"/>
    </source>
</evidence>
<dbReference type="EMBL" id="CP018889">
    <property type="protein sequence ID" value="AUI69841.1"/>
    <property type="molecule type" value="Genomic_DNA"/>
</dbReference>
<protein>
    <submittedName>
        <fullName evidence="1">Uncharacterized protein</fullName>
    </submittedName>
</protein>
<organism evidence="1 2">
    <name type="scientific">Beggiatoa leptomitoformis</name>
    <dbReference type="NCBI Taxonomy" id="288004"/>
    <lineage>
        <taxon>Bacteria</taxon>
        <taxon>Pseudomonadati</taxon>
        <taxon>Pseudomonadota</taxon>
        <taxon>Gammaproteobacteria</taxon>
        <taxon>Thiotrichales</taxon>
        <taxon>Thiotrichaceae</taxon>
        <taxon>Beggiatoa</taxon>
    </lineage>
</organism>
<dbReference type="Proteomes" id="UP000234271">
    <property type="component" value="Chromosome"/>
</dbReference>
<dbReference type="RefSeq" id="WP_062152238.1">
    <property type="nucleotide sequence ID" value="NZ_CP012373.2"/>
</dbReference>